<feature type="transmembrane region" description="Helical" evidence="1">
    <location>
        <begin position="85"/>
        <end position="104"/>
    </location>
</feature>
<keyword evidence="1" id="KW-0812">Transmembrane</keyword>
<name>A0A832ZUS1_CALS0</name>
<evidence type="ECO:0000313" key="3">
    <source>
        <dbReference type="Proteomes" id="UP000608579"/>
    </source>
</evidence>
<proteinExistence type="predicted"/>
<evidence type="ECO:0000313" key="2">
    <source>
        <dbReference type="EMBL" id="HIQ29201.1"/>
    </source>
</evidence>
<organism evidence="2 3">
    <name type="scientific">Caldiarchaeum subterraneum</name>
    <dbReference type="NCBI Taxonomy" id="311458"/>
    <lineage>
        <taxon>Archaea</taxon>
        <taxon>Nitrososphaerota</taxon>
        <taxon>Candidatus Caldarchaeales</taxon>
        <taxon>Candidatus Caldarchaeaceae</taxon>
        <taxon>Candidatus Caldarchaeum</taxon>
    </lineage>
</organism>
<dbReference type="Proteomes" id="UP000608579">
    <property type="component" value="Unassembled WGS sequence"/>
</dbReference>
<feature type="transmembrane region" description="Helical" evidence="1">
    <location>
        <begin position="62"/>
        <end position="79"/>
    </location>
</feature>
<accession>A0A832ZUS1</accession>
<evidence type="ECO:0000256" key="1">
    <source>
        <dbReference type="SAM" id="Phobius"/>
    </source>
</evidence>
<dbReference type="EMBL" id="DQVM01000027">
    <property type="protein sequence ID" value="HIQ29201.1"/>
    <property type="molecule type" value="Genomic_DNA"/>
</dbReference>
<comment type="caution">
    <text evidence="2">The sequence shown here is derived from an EMBL/GenBank/DDBJ whole genome shotgun (WGS) entry which is preliminary data.</text>
</comment>
<protein>
    <submittedName>
        <fullName evidence="2">Uncharacterized protein</fullName>
    </submittedName>
</protein>
<keyword evidence="1" id="KW-0472">Membrane</keyword>
<reference evidence="2" key="1">
    <citation type="journal article" date="2020" name="ISME J.">
        <title>Gammaproteobacteria mediating utilization of methyl-, sulfur- and petroleum organic compounds in deep ocean hydrothermal plumes.</title>
        <authorList>
            <person name="Zhou Z."/>
            <person name="Liu Y."/>
            <person name="Pan J."/>
            <person name="Cron B.R."/>
            <person name="Toner B.M."/>
            <person name="Anantharaman K."/>
            <person name="Breier J.A."/>
            <person name="Dick G.J."/>
            <person name="Li M."/>
        </authorList>
    </citation>
    <scope>NUCLEOTIDE SEQUENCE</scope>
    <source>
        <strain evidence="2">SZUA-1515</strain>
    </source>
</reference>
<dbReference type="AlphaFoldDB" id="A0A832ZUS1"/>
<keyword evidence="1" id="KW-1133">Transmembrane helix</keyword>
<sequence length="115" mass="13047">MFKNVAKMARCPLCGEEVSWRDKKVAEYACLYVCVRLIPYPEHLLAKHREYLEAAGKVAKPVFYSASVFTFMFITSILAVKLPIVVTLVFGISAASLWILGAFLRRSLLARFKTR</sequence>
<gene>
    <name evidence="2" type="ORF">EYH45_01405</name>
</gene>